<evidence type="ECO:0000313" key="2">
    <source>
        <dbReference type="Proteomes" id="UP000515854"/>
    </source>
</evidence>
<dbReference type="EMBL" id="MT776806">
    <property type="protein sequence ID" value="QNJ59252.1"/>
    <property type="molecule type" value="Genomic_DNA"/>
</dbReference>
<gene>
    <name evidence="1" type="primary">38</name>
    <name evidence="1" type="ORF">SEA_MRMIYAGI_38</name>
</gene>
<protein>
    <submittedName>
        <fullName evidence="1">Uncharacterized protein</fullName>
    </submittedName>
</protein>
<evidence type="ECO:0000313" key="1">
    <source>
        <dbReference type="EMBL" id="QNJ59252.1"/>
    </source>
</evidence>
<dbReference type="Proteomes" id="UP000515854">
    <property type="component" value="Genome"/>
</dbReference>
<organism evidence="1 2">
    <name type="scientific">Mycobacterium phage MrMiyagi</name>
    <dbReference type="NCBI Taxonomy" id="2762395"/>
    <lineage>
        <taxon>Viruses</taxon>
        <taxon>Duplodnaviria</taxon>
        <taxon>Heunggongvirae</taxon>
        <taxon>Uroviricota</taxon>
        <taxon>Caudoviricetes</taxon>
        <taxon>Fowlmouthvirus</taxon>
        <taxon>Fowlmouthvirus fowlmouth</taxon>
    </lineage>
</organism>
<name>A0A7G8LPT0_9CAUD</name>
<proteinExistence type="predicted"/>
<sequence>MKSKRIQAGLYRITLANGDEYSVSQIRTETEGYGVETLWWVSPAGEFTSNPGFDPFYTKAEALKQLSLLEA</sequence>
<accession>A0A7G8LPT0</accession>
<reference evidence="1 2" key="1">
    <citation type="submission" date="2020-07" db="EMBL/GenBank/DDBJ databases">
        <authorList>
            <person name="Baliraine F.N."/>
            <person name="Frederick G.D."/>
            <person name="Mills R.B."/>
            <person name="Woodruff J.W."/>
            <person name="Richardson W.J."/>
            <person name="Garlena R.A."/>
            <person name="Russell D.A."/>
            <person name="Pope W.H."/>
            <person name="Jacobs-Sera D."/>
            <person name="Hatfull G.F."/>
        </authorList>
    </citation>
    <scope>NUCLEOTIDE SEQUENCE [LARGE SCALE GENOMIC DNA]</scope>
</reference>